<organism evidence="2 3">
    <name type="scientific">Sneathiella marina</name>
    <dbReference type="NCBI Taxonomy" id="2950108"/>
    <lineage>
        <taxon>Bacteria</taxon>
        <taxon>Pseudomonadati</taxon>
        <taxon>Pseudomonadota</taxon>
        <taxon>Alphaproteobacteria</taxon>
        <taxon>Sneathiellales</taxon>
        <taxon>Sneathiellaceae</taxon>
        <taxon>Sneathiella</taxon>
    </lineage>
</organism>
<keyword evidence="1" id="KW-0732">Signal</keyword>
<keyword evidence="3" id="KW-1185">Reference proteome</keyword>
<sequence>MTRKLICTVCGLMAMASSLVFAGEAEVLGVNVSKVEADVYRFSVTVKHEDEGWDHYADKWDVLDLQGNILGTRVLMHPHVSEQPFTRSMTLSIPMHVKEVKVRAHDKIDGYGGEEIVVKLP</sequence>
<feature type="chain" id="PRO_5045975233" evidence="1">
    <location>
        <begin position="23"/>
        <end position="121"/>
    </location>
</feature>
<evidence type="ECO:0000256" key="1">
    <source>
        <dbReference type="SAM" id="SignalP"/>
    </source>
</evidence>
<evidence type="ECO:0000313" key="3">
    <source>
        <dbReference type="Proteomes" id="UP001056291"/>
    </source>
</evidence>
<name>A0ABY4VY31_9PROT</name>
<reference evidence="2" key="1">
    <citation type="submission" date="2022-06" db="EMBL/GenBank/DDBJ databases">
        <title>Sneathiella actinostolidae sp. nov., isolated from a sea anemonein the Western Pacific Ocean.</title>
        <authorList>
            <person name="Wei M.J."/>
        </authorList>
    </citation>
    <scope>NUCLEOTIDE SEQUENCE</scope>
    <source>
        <strain evidence="2">PHK-P5</strain>
    </source>
</reference>
<protein>
    <submittedName>
        <fullName evidence="2">Uncharacterized protein</fullName>
    </submittedName>
</protein>
<gene>
    <name evidence="2" type="ORF">NBZ79_11110</name>
</gene>
<evidence type="ECO:0000313" key="2">
    <source>
        <dbReference type="EMBL" id="USG59730.1"/>
    </source>
</evidence>
<dbReference type="RefSeq" id="WP_251932500.1">
    <property type="nucleotide sequence ID" value="NZ_CP098747.1"/>
</dbReference>
<accession>A0ABY4VY31</accession>
<feature type="signal peptide" evidence="1">
    <location>
        <begin position="1"/>
        <end position="22"/>
    </location>
</feature>
<dbReference type="EMBL" id="CP098747">
    <property type="protein sequence ID" value="USG59730.1"/>
    <property type="molecule type" value="Genomic_DNA"/>
</dbReference>
<proteinExistence type="predicted"/>
<dbReference type="Proteomes" id="UP001056291">
    <property type="component" value="Chromosome"/>
</dbReference>